<dbReference type="AlphaFoldDB" id="A0AA91EVX8"/>
<organism evidence="1 2">
    <name type="scientific">Mycolicibacter heraklionensis</name>
    <dbReference type="NCBI Taxonomy" id="512402"/>
    <lineage>
        <taxon>Bacteria</taxon>
        <taxon>Bacillati</taxon>
        <taxon>Actinomycetota</taxon>
        <taxon>Actinomycetes</taxon>
        <taxon>Mycobacteriales</taxon>
        <taxon>Mycobacteriaceae</taxon>
        <taxon>Mycolicibacter</taxon>
    </lineage>
</organism>
<proteinExistence type="predicted"/>
<comment type="caution">
    <text evidence="1">The sequence shown here is derived from an EMBL/GenBank/DDBJ whole genome shotgun (WGS) entry which is preliminary data.</text>
</comment>
<name>A0AA91EVX8_9MYCO</name>
<reference evidence="1 2" key="1">
    <citation type="submission" date="2016-06" db="EMBL/GenBank/DDBJ databases">
        <authorList>
            <person name="Sutton G."/>
            <person name="Brinkac L."/>
            <person name="Sanka R."/>
            <person name="Adams M."/>
            <person name="Lau E."/>
            <person name="Garcia-Basteiro A."/>
            <person name="Lopez-Varela E."/>
            <person name="Palencia S."/>
        </authorList>
    </citation>
    <scope>NUCLEOTIDE SEQUENCE [LARGE SCALE GENOMIC DNA]</scope>
    <source>
        <strain evidence="1 2">1211594.5</strain>
    </source>
</reference>
<dbReference type="EMBL" id="LZME01000126">
    <property type="protein sequence ID" value="OBK82481.1"/>
    <property type="molecule type" value="Genomic_DNA"/>
</dbReference>
<accession>A0AA91EVX8</accession>
<gene>
    <name evidence="1" type="ORF">A5649_09105</name>
</gene>
<sequence>MVEQIGELVRRWPVEGFAREMLPDRQCRLVWIDRHVIGQLDYLADAAEEQSLAAVIRPLSQVTGVYVNAYGSAEAIGERTYRRAIVGCFGLGDSVKVDTTESANHSLRGHADRFIDVVLMHWQVLPSSVNRASPNRPVELAQRGPQLRTAPRGGLAGIQQPVGEGVFPDGALAHQGQVELSRGVLSAKQRPMLGGQAFGWDRKAPGSSVLVAASLALWGVSCFRPARPYVRRTGPREALILS</sequence>
<protein>
    <submittedName>
        <fullName evidence="1">Uncharacterized protein</fullName>
    </submittedName>
</protein>
<dbReference type="Proteomes" id="UP000093712">
    <property type="component" value="Unassembled WGS sequence"/>
</dbReference>
<evidence type="ECO:0000313" key="2">
    <source>
        <dbReference type="Proteomes" id="UP000093712"/>
    </source>
</evidence>
<evidence type="ECO:0000313" key="1">
    <source>
        <dbReference type="EMBL" id="OBK82481.1"/>
    </source>
</evidence>